<dbReference type="Proteomes" id="UP000249590">
    <property type="component" value="Unassembled WGS sequence"/>
</dbReference>
<dbReference type="OrthoDB" id="8445115at2"/>
<organism evidence="2 3">
    <name type="scientific">Acuticoccus sediminis</name>
    <dbReference type="NCBI Taxonomy" id="2184697"/>
    <lineage>
        <taxon>Bacteria</taxon>
        <taxon>Pseudomonadati</taxon>
        <taxon>Pseudomonadota</taxon>
        <taxon>Alphaproteobacteria</taxon>
        <taxon>Hyphomicrobiales</taxon>
        <taxon>Amorphaceae</taxon>
        <taxon>Acuticoccus</taxon>
    </lineage>
</organism>
<evidence type="ECO:0000313" key="2">
    <source>
        <dbReference type="EMBL" id="RAH95900.1"/>
    </source>
</evidence>
<proteinExistence type="predicted"/>
<dbReference type="EMBL" id="QHHQ01000020">
    <property type="protein sequence ID" value="RAH95900.1"/>
    <property type="molecule type" value="Genomic_DNA"/>
</dbReference>
<dbReference type="Pfam" id="PF23666">
    <property type="entry name" value="Rcc01698_C"/>
    <property type="match status" value="1"/>
</dbReference>
<dbReference type="AlphaFoldDB" id="A0A8B2NLC6"/>
<evidence type="ECO:0000259" key="1">
    <source>
        <dbReference type="Pfam" id="PF23666"/>
    </source>
</evidence>
<gene>
    <name evidence="2" type="ORF">DLJ53_33880</name>
</gene>
<evidence type="ECO:0000313" key="3">
    <source>
        <dbReference type="Proteomes" id="UP000249590"/>
    </source>
</evidence>
<sequence>MFGGANALGVEASPGVWEIIQAADAELIAPGRYRLTRLLRGQRGTETSVGSPALAGSRVIVLDANLAALPLGEADIGLPWNWRIGPASRTPSDETFVARPFTPSGLGLRPFSVCQVEQPWRTARTPGDLTIRWTRRSRALAADSWTGVDVPLAEETERYEIEIRDGAAVKRTLTTASTSVVYSAAQQTADWGALLGPGDSLDVRIFLLSAIVGRGAPTSITLFF</sequence>
<accession>A0A8B2NLC6</accession>
<name>A0A8B2NLC6_9HYPH</name>
<feature type="domain" description="Rcc01698-like C-terminal" evidence="1">
    <location>
        <begin position="2"/>
        <end position="59"/>
    </location>
</feature>
<reference evidence="2 3" key="1">
    <citation type="submission" date="2018-05" db="EMBL/GenBank/DDBJ databases">
        <title>Acuticoccus sediminis sp. nov., isolated from deep-sea sediment of Indian Ocean.</title>
        <authorList>
            <person name="Liu X."/>
            <person name="Lai Q."/>
            <person name="Du Y."/>
            <person name="Sun F."/>
            <person name="Zhang X."/>
            <person name="Wang S."/>
            <person name="Shao Z."/>
        </authorList>
    </citation>
    <scope>NUCLEOTIDE SEQUENCE [LARGE SCALE GENOMIC DNA]</scope>
    <source>
        <strain evidence="2 3">PTG4-2</strain>
    </source>
</reference>
<comment type="caution">
    <text evidence="2">The sequence shown here is derived from an EMBL/GenBank/DDBJ whole genome shotgun (WGS) entry which is preliminary data.</text>
</comment>
<keyword evidence="3" id="KW-1185">Reference proteome</keyword>
<protein>
    <recommendedName>
        <fullName evidence="1">Rcc01698-like C-terminal domain-containing protein</fullName>
    </recommendedName>
</protein>
<dbReference type="InterPro" id="IPR056490">
    <property type="entry name" value="Rcc01698_C"/>
</dbReference>